<feature type="region of interest" description="Disordered" evidence="1">
    <location>
        <begin position="123"/>
        <end position="146"/>
    </location>
</feature>
<accession>A0A9W4RTL1</accession>
<dbReference type="Proteomes" id="UP001152533">
    <property type="component" value="Unassembled WGS sequence"/>
</dbReference>
<dbReference type="AlphaFoldDB" id="A0A9W4RTL1"/>
<name>A0A9W4RTL1_9PEZI</name>
<organism evidence="2 3">
    <name type="scientific">Colletotrichum noveboracense</name>
    <dbReference type="NCBI Taxonomy" id="2664923"/>
    <lineage>
        <taxon>Eukaryota</taxon>
        <taxon>Fungi</taxon>
        <taxon>Dikarya</taxon>
        <taxon>Ascomycota</taxon>
        <taxon>Pezizomycotina</taxon>
        <taxon>Sordariomycetes</taxon>
        <taxon>Hypocreomycetidae</taxon>
        <taxon>Glomerellales</taxon>
        <taxon>Glomerellaceae</taxon>
        <taxon>Colletotrichum</taxon>
        <taxon>Colletotrichum gloeosporioides species complex</taxon>
    </lineage>
</organism>
<evidence type="ECO:0000256" key="1">
    <source>
        <dbReference type="SAM" id="MobiDB-lite"/>
    </source>
</evidence>
<gene>
    <name evidence="2" type="ORF">CGXH109_LOCUS63128</name>
</gene>
<sequence>MAVQRHCSPMLPRVRVDRRRHPRSKQKQLLVTIRLRKEAEDCIYVCTKPHSRLSRSPEPPERLIVTLRYPRPKIRPKIIPIPPSHRRVVLESDSENDWDSDLDTDFESDLETVLPSESDADDKKALFYSPTPSSAESPGPQPQKPSRCLEKVLNTWTPVILSITKHVIVYSGGGVYNIQLYAIIDAPATINYLPSKSGWKTEFELSWLALDALRNYWSQFPGGRDGAIDAASPGLSRLCRKVLAVLGHRKKRYFRLELKVIFQGVKAEPVWADDLLVGMELDWRILNDYWKAVGVAVPPRTESLHDVAEETTLKIDMPPAWMMRSMEEAARRR</sequence>
<reference evidence="2" key="1">
    <citation type="submission" date="2022-08" db="EMBL/GenBank/DDBJ databases">
        <authorList>
            <person name="Giroux E."/>
            <person name="Giroux E."/>
        </authorList>
    </citation>
    <scope>NUCLEOTIDE SEQUENCE</scope>
    <source>
        <strain evidence="2">H1091258</strain>
    </source>
</reference>
<evidence type="ECO:0000313" key="3">
    <source>
        <dbReference type="Proteomes" id="UP001152533"/>
    </source>
</evidence>
<proteinExistence type="predicted"/>
<protein>
    <submittedName>
        <fullName evidence="2">Uncharacterized protein</fullName>
    </submittedName>
</protein>
<evidence type="ECO:0000313" key="2">
    <source>
        <dbReference type="EMBL" id="CAI0647195.1"/>
    </source>
</evidence>
<keyword evidence="3" id="KW-1185">Reference proteome</keyword>
<comment type="caution">
    <text evidence="2">The sequence shown here is derived from an EMBL/GenBank/DDBJ whole genome shotgun (WGS) entry which is preliminary data.</text>
</comment>
<dbReference type="EMBL" id="CAMGZC010000408">
    <property type="protein sequence ID" value="CAI0647195.1"/>
    <property type="molecule type" value="Genomic_DNA"/>
</dbReference>